<protein>
    <recommendedName>
        <fullName evidence="2">Putative plant transposon protein domain-containing protein</fullName>
    </recommendedName>
</protein>
<dbReference type="Proteomes" id="UP001454036">
    <property type="component" value="Unassembled WGS sequence"/>
</dbReference>
<name>A0AAV3QH62_LITER</name>
<feature type="region of interest" description="Disordered" evidence="1">
    <location>
        <begin position="230"/>
        <end position="251"/>
    </location>
</feature>
<dbReference type="InterPro" id="IPR046796">
    <property type="entry name" value="Transposase_32_dom"/>
</dbReference>
<dbReference type="EMBL" id="BAABME010004743">
    <property type="protein sequence ID" value="GAA0163420.1"/>
    <property type="molecule type" value="Genomic_DNA"/>
</dbReference>
<evidence type="ECO:0000259" key="2">
    <source>
        <dbReference type="Pfam" id="PF20167"/>
    </source>
</evidence>
<reference evidence="3 4" key="1">
    <citation type="submission" date="2024-01" db="EMBL/GenBank/DDBJ databases">
        <title>The complete chloroplast genome sequence of Lithospermum erythrorhizon: insights into the phylogenetic relationship among Boraginaceae species and the maternal lineages of purple gromwells.</title>
        <authorList>
            <person name="Okada T."/>
            <person name="Watanabe K."/>
        </authorList>
    </citation>
    <scope>NUCLEOTIDE SEQUENCE [LARGE SCALE GENOMIC DNA]</scope>
</reference>
<dbReference type="Pfam" id="PF20167">
    <property type="entry name" value="Transposase_32"/>
    <property type="match status" value="1"/>
</dbReference>
<evidence type="ECO:0000313" key="4">
    <source>
        <dbReference type="Proteomes" id="UP001454036"/>
    </source>
</evidence>
<gene>
    <name evidence="3" type="ORF">LIER_19294</name>
</gene>
<evidence type="ECO:0000256" key="1">
    <source>
        <dbReference type="SAM" id="MobiDB-lite"/>
    </source>
</evidence>
<proteinExistence type="predicted"/>
<sequence length="251" mass="27330">MSDIGPHWPQLVREFICSLSEEITVPASPMFHKLGDIIEELTGKALKAWPTKGQLQASYLSLRYAVLHKASIANLIPTSNNTNMSEALGRMLFVMGTEHVLNMGKVIFDQVVDHAKTGAKLKPIGFPSLICSQLITQHPAVLKKEDGLGRDSKPLTISDKLMKEKHVIDVELNAPDQPELVPEGEAAGMLLKVYEEELLHVEAKIHAKSVLASELKAKIRALRSRVHPTVNASADNSEPVAPGTGTSKSPV</sequence>
<keyword evidence="4" id="KW-1185">Reference proteome</keyword>
<evidence type="ECO:0000313" key="3">
    <source>
        <dbReference type="EMBL" id="GAA0163420.1"/>
    </source>
</evidence>
<feature type="domain" description="Putative plant transposon protein" evidence="2">
    <location>
        <begin position="36"/>
        <end position="130"/>
    </location>
</feature>
<organism evidence="3 4">
    <name type="scientific">Lithospermum erythrorhizon</name>
    <name type="common">Purple gromwell</name>
    <name type="synonym">Lithospermum officinale var. erythrorhizon</name>
    <dbReference type="NCBI Taxonomy" id="34254"/>
    <lineage>
        <taxon>Eukaryota</taxon>
        <taxon>Viridiplantae</taxon>
        <taxon>Streptophyta</taxon>
        <taxon>Embryophyta</taxon>
        <taxon>Tracheophyta</taxon>
        <taxon>Spermatophyta</taxon>
        <taxon>Magnoliopsida</taxon>
        <taxon>eudicotyledons</taxon>
        <taxon>Gunneridae</taxon>
        <taxon>Pentapetalae</taxon>
        <taxon>asterids</taxon>
        <taxon>lamiids</taxon>
        <taxon>Boraginales</taxon>
        <taxon>Boraginaceae</taxon>
        <taxon>Boraginoideae</taxon>
        <taxon>Lithospermeae</taxon>
        <taxon>Lithospermum</taxon>
    </lineage>
</organism>
<comment type="caution">
    <text evidence="3">The sequence shown here is derived from an EMBL/GenBank/DDBJ whole genome shotgun (WGS) entry which is preliminary data.</text>
</comment>
<accession>A0AAV3QH62</accession>
<dbReference type="AlphaFoldDB" id="A0AAV3QH62"/>